<sequence>MENDDLTKAVAITLMSVGIAIIIATAFKAMPNFDFRIYLEVNNGNRNTR</sequence>
<dbReference type="EMBL" id="JAALHA020000001">
    <property type="protein sequence ID" value="MDR9893261.1"/>
    <property type="molecule type" value="Genomic_DNA"/>
</dbReference>
<name>A0AAP5I1V6_9CYAN</name>
<reference evidence="3" key="1">
    <citation type="journal article" date="2021" name="Science">
        <title>Hunting the eagle killer: A cyanobacterial neurotoxin causes vacuolar myelinopathy.</title>
        <authorList>
            <person name="Breinlinger S."/>
            <person name="Phillips T.J."/>
            <person name="Haram B.N."/>
            <person name="Mares J."/>
            <person name="Martinez Yerena J.A."/>
            <person name="Hrouzek P."/>
            <person name="Sobotka R."/>
            <person name="Henderson W.M."/>
            <person name="Schmieder P."/>
            <person name="Williams S.M."/>
            <person name="Lauderdale J.D."/>
            <person name="Wilde H.D."/>
            <person name="Gerrin W."/>
            <person name="Kust A."/>
            <person name="Washington J.W."/>
            <person name="Wagner C."/>
            <person name="Geier B."/>
            <person name="Liebeke M."/>
            <person name="Enke H."/>
            <person name="Niedermeyer T.H.J."/>
            <person name="Wilde S.B."/>
        </authorList>
    </citation>
    <scope>NUCLEOTIDE SEQUENCE [LARGE SCALE GENOMIC DNA]</scope>
    <source>
        <strain evidence="3">Thurmond2011</strain>
    </source>
</reference>
<feature type="transmembrane region" description="Helical" evidence="1">
    <location>
        <begin position="6"/>
        <end position="27"/>
    </location>
</feature>
<gene>
    <name evidence="2" type="ORF">G7B40_001500</name>
</gene>
<keyword evidence="1" id="KW-0812">Transmembrane</keyword>
<dbReference type="Proteomes" id="UP000667802">
    <property type="component" value="Unassembled WGS sequence"/>
</dbReference>
<evidence type="ECO:0000313" key="3">
    <source>
        <dbReference type="Proteomes" id="UP000667802"/>
    </source>
</evidence>
<keyword evidence="1" id="KW-1133">Transmembrane helix</keyword>
<protein>
    <submittedName>
        <fullName evidence="2">Uncharacterized protein</fullName>
    </submittedName>
</protein>
<accession>A0AAP5I1V6</accession>
<organism evidence="2 3">
    <name type="scientific">Aetokthonos hydrillicola Thurmond2011</name>
    <dbReference type="NCBI Taxonomy" id="2712845"/>
    <lineage>
        <taxon>Bacteria</taxon>
        <taxon>Bacillati</taxon>
        <taxon>Cyanobacteriota</taxon>
        <taxon>Cyanophyceae</taxon>
        <taxon>Nostocales</taxon>
        <taxon>Hapalosiphonaceae</taxon>
        <taxon>Aetokthonos</taxon>
    </lineage>
</organism>
<comment type="caution">
    <text evidence="2">The sequence shown here is derived from an EMBL/GenBank/DDBJ whole genome shotgun (WGS) entry which is preliminary data.</text>
</comment>
<dbReference type="AlphaFoldDB" id="A0AAP5I1V6"/>
<proteinExistence type="predicted"/>
<evidence type="ECO:0000256" key="1">
    <source>
        <dbReference type="SAM" id="Phobius"/>
    </source>
</evidence>
<keyword evidence="3" id="KW-1185">Reference proteome</keyword>
<keyword evidence="1" id="KW-0472">Membrane</keyword>
<evidence type="ECO:0000313" key="2">
    <source>
        <dbReference type="EMBL" id="MDR9893261.1"/>
    </source>
</evidence>